<dbReference type="PROSITE" id="PS50293">
    <property type="entry name" value="TPR_REGION"/>
    <property type="match status" value="1"/>
</dbReference>
<dbReference type="GO" id="GO:0009279">
    <property type="term" value="C:cell outer membrane"/>
    <property type="evidence" value="ECO:0007669"/>
    <property type="project" value="TreeGrafter"/>
</dbReference>
<evidence type="ECO:0000256" key="1">
    <source>
        <dbReference type="ARBA" id="ARBA00022737"/>
    </source>
</evidence>
<feature type="repeat" description="TPR" evidence="3">
    <location>
        <begin position="227"/>
        <end position="260"/>
    </location>
</feature>
<evidence type="ECO:0000256" key="4">
    <source>
        <dbReference type="SAM" id="Phobius"/>
    </source>
</evidence>
<dbReference type="InterPro" id="IPR019734">
    <property type="entry name" value="TPR_rpt"/>
</dbReference>
<keyword evidence="4" id="KW-1133">Transmembrane helix</keyword>
<dbReference type="AlphaFoldDB" id="A0A3N6PRQ3"/>
<keyword evidence="4" id="KW-0472">Membrane</keyword>
<sequence length="347" mass="39135">MKLKGATMGQRNLVKVIIVILVLGYGISIFLLNNVQKKSIALAQAKIANLGDINQDSDVNKLRAALAQLPEAIDILEQVIQLPGVPLQPVSREITKLNYQLIAVKRKLYLAEHGLIYLRLAKQSAMAAALLVQNPPHPVDTWYQAQQKWQYAINLLEKISEESLSYSEAREKLKLYRENYQVITQRFNMAKQAINLNNQAKQKMEAGNYQGAIQDLNKAISLNPGQSEAYLSRGVAYSQLGRRIGAIANFNKAIEINPENAKAYYYRGDEYLQIGEQKKALQDLNKSIKIDANNPKSYFNRGIVYYLIGNQSEAMENFQQAAFFFGLDGDSDNQKIAVDMLDKFQQN</sequence>
<feature type="repeat" description="TPR" evidence="3">
    <location>
        <begin position="261"/>
        <end position="294"/>
    </location>
</feature>
<dbReference type="InterPro" id="IPR011990">
    <property type="entry name" value="TPR-like_helical_dom_sf"/>
</dbReference>
<dbReference type="Proteomes" id="UP000269154">
    <property type="component" value="Unassembled WGS sequence"/>
</dbReference>
<dbReference type="SUPFAM" id="SSF48452">
    <property type="entry name" value="TPR-like"/>
    <property type="match status" value="1"/>
</dbReference>
<keyword evidence="1" id="KW-0677">Repeat</keyword>
<keyword evidence="6" id="KW-1185">Reference proteome</keyword>
<evidence type="ECO:0000313" key="5">
    <source>
        <dbReference type="EMBL" id="RQH38956.1"/>
    </source>
</evidence>
<dbReference type="EMBL" id="RCBY01000100">
    <property type="protein sequence ID" value="RQH38956.1"/>
    <property type="molecule type" value="Genomic_DNA"/>
</dbReference>
<evidence type="ECO:0000313" key="6">
    <source>
        <dbReference type="Proteomes" id="UP000269154"/>
    </source>
</evidence>
<reference evidence="5 6" key="1">
    <citation type="journal article" date="2018" name="ACS Chem. Biol.">
        <title>Ketoreductase domain dysfunction expands chemodiversity: malyngamide biosynthesis in the cyanobacterium Okeania hirsuta.</title>
        <authorList>
            <person name="Moss N.A."/>
            <person name="Leao T."/>
            <person name="Rankin M."/>
            <person name="McCullough T.M."/>
            <person name="Qu P."/>
            <person name="Korobeynikov A."/>
            <person name="Smith J.L."/>
            <person name="Gerwick L."/>
            <person name="Gerwick W.H."/>
        </authorList>
    </citation>
    <scope>NUCLEOTIDE SEQUENCE [LARGE SCALE GENOMIC DNA]</scope>
    <source>
        <strain evidence="5 6">PAB10Feb10-1</strain>
    </source>
</reference>
<evidence type="ECO:0000256" key="2">
    <source>
        <dbReference type="ARBA" id="ARBA00022803"/>
    </source>
</evidence>
<dbReference type="PANTHER" id="PTHR44858:SF1">
    <property type="entry name" value="UDP-N-ACETYLGLUCOSAMINE--PEPTIDE N-ACETYLGLUCOSAMINYLTRANSFERASE SPINDLY-RELATED"/>
    <property type="match status" value="1"/>
</dbReference>
<dbReference type="GO" id="GO:0046813">
    <property type="term" value="P:receptor-mediated virion attachment to host cell"/>
    <property type="evidence" value="ECO:0007669"/>
    <property type="project" value="TreeGrafter"/>
</dbReference>
<dbReference type="InterPro" id="IPR050498">
    <property type="entry name" value="Ycf3"/>
</dbReference>
<accession>A0A3N6PRQ3</accession>
<dbReference type="PANTHER" id="PTHR44858">
    <property type="entry name" value="TETRATRICOPEPTIDE REPEAT PROTEIN 6"/>
    <property type="match status" value="1"/>
</dbReference>
<evidence type="ECO:0000256" key="3">
    <source>
        <dbReference type="PROSITE-ProRule" id="PRU00339"/>
    </source>
</evidence>
<name>A0A3N6PRQ3_9CYAN</name>
<proteinExistence type="predicted"/>
<dbReference type="Pfam" id="PF13414">
    <property type="entry name" value="TPR_11"/>
    <property type="match status" value="2"/>
</dbReference>
<organism evidence="5 6">
    <name type="scientific">Okeania hirsuta</name>
    <dbReference type="NCBI Taxonomy" id="1458930"/>
    <lineage>
        <taxon>Bacteria</taxon>
        <taxon>Bacillati</taxon>
        <taxon>Cyanobacteriota</taxon>
        <taxon>Cyanophyceae</taxon>
        <taxon>Oscillatoriophycideae</taxon>
        <taxon>Oscillatoriales</taxon>
        <taxon>Microcoleaceae</taxon>
        <taxon>Okeania</taxon>
    </lineage>
</organism>
<dbReference type="Gene3D" id="1.25.40.10">
    <property type="entry name" value="Tetratricopeptide repeat domain"/>
    <property type="match status" value="2"/>
</dbReference>
<protein>
    <submittedName>
        <fullName evidence="5">Tetratricopeptide repeat protein</fullName>
    </submittedName>
</protein>
<dbReference type="PROSITE" id="PS50005">
    <property type="entry name" value="TPR"/>
    <property type="match status" value="3"/>
</dbReference>
<feature type="repeat" description="TPR" evidence="3">
    <location>
        <begin position="193"/>
        <end position="226"/>
    </location>
</feature>
<keyword evidence="2 3" id="KW-0802">TPR repeat</keyword>
<dbReference type="SMART" id="SM00028">
    <property type="entry name" value="TPR"/>
    <property type="match status" value="4"/>
</dbReference>
<gene>
    <name evidence="5" type="ORF">D5R40_17585</name>
</gene>
<comment type="caution">
    <text evidence="5">The sequence shown here is derived from an EMBL/GenBank/DDBJ whole genome shotgun (WGS) entry which is preliminary data.</text>
</comment>
<keyword evidence="4" id="KW-0812">Transmembrane</keyword>
<feature type="transmembrane region" description="Helical" evidence="4">
    <location>
        <begin position="12"/>
        <end position="32"/>
    </location>
</feature>